<protein>
    <submittedName>
        <fullName evidence="1">Uncharacterized protein</fullName>
    </submittedName>
</protein>
<organism evidence="1 2">
    <name type="scientific">Bosea vestrisii</name>
    <dbReference type="NCBI Taxonomy" id="151416"/>
    <lineage>
        <taxon>Bacteria</taxon>
        <taxon>Pseudomonadati</taxon>
        <taxon>Pseudomonadota</taxon>
        <taxon>Alphaproteobacteria</taxon>
        <taxon>Hyphomicrobiales</taxon>
        <taxon>Boseaceae</taxon>
        <taxon>Bosea</taxon>
    </lineage>
</organism>
<accession>A0ABW0HA16</accession>
<evidence type="ECO:0000313" key="1">
    <source>
        <dbReference type="EMBL" id="MFC5393477.1"/>
    </source>
</evidence>
<dbReference type="EMBL" id="JBHSLV010000020">
    <property type="protein sequence ID" value="MFC5393477.1"/>
    <property type="molecule type" value="Genomic_DNA"/>
</dbReference>
<comment type="caution">
    <text evidence="1">The sequence shown here is derived from an EMBL/GenBank/DDBJ whole genome shotgun (WGS) entry which is preliminary data.</text>
</comment>
<dbReference type="RefSeq" id="WP_377008465.1">
    <property type="nucleotide sequence ID" value="NZ_JBHSLV010000020.1"/>
</dbReference>
<evidence type="ECO:0000313" key="2">
    <source>
        <dbReference type="Proteomes" id="UP001596104"/>
    </source>
</evidence>
<reference evidence="2" key="1">
    <citation type="journal article" date="2019" name="Int. J. Syst. Evol. Microbiol.">
        <title>The Global Catalogue of Microorganisms (GCM) 10K type strain sequencing project: providing services to taxonomists for standard genome sequencing and annotation.</title>
        <authorList>
            <consortium name="The Broad Institute Genomics Platform"/>
            <consortium name="The Broad Institute Genome Sequencing Center for Infectious Disease"/>
            <person name="Wu L."/>
            <person name="Ma J."/>
        </authorList>
    </citation>
    <scope>NUCLEOTIDE SEQUENCE [LARGE SCALE GENOMIC DNA]</scope>
    <source>
        <strain evidence="2">CGMCC 1.16326</strain>
    </source>
</reference>
<keyword evidence="2" id="KW-1185">Reference proteome</keyword>
<dbReference type="Proteomes" id="UP001596104">
    <property type="component" value="Unassembled WGS sequence"/>
</dbReference>
<gene>
    <name evidence="1" type="ORF">ACFPPC_12580</name>
</gene>
<name>A0ABW0HA16_9HYPH</name>
<proteinExistence type="predicted"/>
<sequence length="70" mass="7411">MARVLEGIRGVEANEIIRIPADRTSCGGGIGSSDIGRTAYVAGKFIGPGLFDGTWTIGQVGMNFFRAHQN</sequence>